<reference evidence="1 2" key="1">
    <citation type="submission" date="2018-06" db="EMBL/GenBank/DDBJ databases">
        <title>Comparative genomics of Bradyrhizobium nodulating Arachidis hypogaea.</title>
        <authorList>
            <person name="Li Y."/>
        </authorList>
    </citation>
    <scope>NUCLEOTIDE SEQUENCE [LARGE SCALE GENOMIC DNA]</scope>
    <source>
        <strain evidence="1 2">CCBAU 051107</strain>
    </source>
</reference>
<name>A0AAE7TLG5_9BRAD</name>
<evidence type="ECO:0000313" key="2">
    <source>
        <dbReference type="Proteomes" id="UP000594015"/>
    </source>
</evidence>
<dbReference type="EMBL" id="CP030050">
    <property type="protein sequence ID" value="QOZ73133.1"/>
    <property type="molecule type" value="Genomic_DNA"/>
</dbReference>
<dbReference type="SUPFAM" id="SSF55298">
    <property type="entry name" value="YjgF-like"/>
    <property type="match status" value="1"/>
</dbReference>
<sequence>MRNSVTLRSRQLAGEVIVNRQTFRVEPLSTYIEARGVPVSPVVRHENLVYVSQQPPYDPATGEIKRVSVERQTEIVLDQMKLCLEAAGTSLEKVIKCHVYCNDPAHFQTINAVYARYFPADPPARSFIFVSGWHGPFDVEVDCVAGV</sequence>
<dbReference type="AlphaFoldDB" id="A0AAE7TLG5"/>
<organism evidence="1 2">
    <name type="scientific">Bradyrhizobium arachidis</name>
    <dbReference type="NCBI Taxonomy" id="858423"/>
    <lineage>
        <taxon>Bacteria</taxon>
        <taxon>Pseudomonadati</taxon>
        <taxon>Pseudomonadota</taxon>
        <taxon>Alphaproteobacteria</taxon>
        <taxon>Hyphomicrobiales</taxon>
        <taxon>Nitrobacteraceae</taxon>
        <taxon>Bradyrhizobium</taxon>
    </lineage>
</organism>
<dbReference type="InterPro" id="IPR035959">
    <property type="entry name" value="RutC-like_sf"/>
</dbReference>
<dbReference type="KEGG" id="barh:WN72_04460"/>
<protein>
    <submittedName>
        <fullName evidence="1">RidA family protein</fullName>
    </submittedName>
</protein>
<accession>A0AAE7TLG5</accession>
<proteinExistence type="predicted"/>
<dbReference type="GO" id="GO:0019239">
    <property type="term" value="F:deaminase activity"/>
    <property type="evidence" value="ECO:0007669"/>
    <property type="project" value="TreeGrafter"/>
</dbReference>
<dbReference type="Gene3D" id="3.30.1330.40">
    <property type="entry name" value="RutC-like"/>
    <property type="match status" value="1"/>
</dbReference>
<dbReference type="PANTHER" id="PTHR11803">
    <property type="entry name" value="2-IMINOBUTANOATE/2-IMINOPROPANOATE DEAMINASE RIDA"/>
    <property type="match status" value="1"/>
</dbReference>
<dbReference type="GO" id="GO:0005829">
    <property type="term" value="C:cytosol"/>
    <property type="evidence" value="ECO:0007669"/>
    <property type="project" value="TreeGrafter"/>
</dbReference>
<dbReference type="PANTHER" id="PTHR11803:SF39">
    <property type="entry name" value="2-IMINOBUTANOATE_2-IMINOPROPANOATE DEAMINASE"/>
    <property type="match status" value="1"/>
</dbReference>
<dbReference type="CDD" id="cd00448">
    <property type="entry name" value="YjgF_YER057c_UK114_family"/>
    <property type="match status" value="1"/>
</dbReference>
<evidence type="ECO:0000313" key="1">
    <source>
        <dbReference type="EMBL" id="QOZ73133.1"/>
    </source>
</evidence>
<dbReference type="Proteomes" id="UP000594015">
    <property type="component" value="Chromosome"/>
</dbReference>
<dbReference type="Pfam" id="PF01042">
    <property type="entry name" value="Ribonuc_L-PSP"/>
    <property type="match status" value="1"/>
</dbReference>
<gene>
    <name evidence="1" type="ORF">WN72_04460</name>
</gene>
<dbReference type="InterPro" id="IPR006175">
    <property type="entry name" value="YjgF/YER057c/UK114"/>
</dbReference>